<proteinExistence type="predicted"/>
<dbReference type="OrthoDB" id="3446576at2759"/>
<evidence type="ECO:0008006" key="3">
    <source>
        <dbReference type="Google" id="ProtNLM"/>
    </source>
</evidence>
<dbReference type="Proteomes" id="UP000326757">
    <property type="component" value="Unassembled WGS sequence"/>
</dbReference>
<evidence type="ECO:0000313" key="1">
    <source>
        <dbReference type="EMBL" id="KAB8302169.1"/>
    </source>
</evidence>
<name>A0A5N6KFT5_MONLA</name>
<protein>
    <recommendedName>
        <fullName evidence="3">Fucose-specific lectin</fullName>
    </recommendedName>
</protein>
<evidence type="ECO:0000313" key="2">
    <source>
        <dbReference type="Proteomes" id="UP000326757"/>
    </source>
</evidence>
<dbReference type="AlphaFoldDB" id="A0A5N6KFT5"/>
<sequence>MSSLLSSELAAVSIGNDIHLFYQNGQEILETSSANGQSWAQDTTTIAKDANYAGSAITAYYVDKDANFSKAHTIHLLYINSSNQLVEKVKKLSSNTWESVTLEDAVKKGPEPNSRLAGAAYNFNGGWNPEGSQWVYYTTRDSTDAKEGITEIRRTPGGSWKTESVLPQKWGQILLATSLAVTIVRGEIQLFFQNHDLDISLYRNTNNSWTDQGAIIKGSLVAANTSLAATKTSDGKTHIFYASKSSPPKIIHSVDGGSEELVDFYPGSKIGTTSSENKASTFYRSLNPVGNVEQKEYEGGNWGAAATVIKE</sequence>
<accession>A0A5N6KFT5</accession>
<gene>
    <name evidence="1" type="ORF">EYC80_005616</name>
</gene>
<dbReference type="SUPFAM" id="SSF89372">
    <property type="entry name" value="Fucose-specific lectin"/>
    <property type="match status" value="1"/>
</dbReference>
<reference evidence="1 2" key="1">
    <citation type="submission" date="2019-06" db="EMBL/GenBank/DDBJ databases">
        <title>Genome Sequence of the Brown Rot Fungal Pathogen Monilinia laxa.</title>
        <authorList>
            <person name="De Miccolis Angelini R.M."/>
            <person name="Landi L."/>
            <person name="Abate D."/>
            <person name="Pollastro S."/>
            <person name="Romanazzi G."/>
            <person name="Faretra F."/>
        </authorList>
    </citation>
    <scope>NUCLEOTIDE SEQUENCE [LARGE SCALE GENOMIC DNA]</scope>
    <source>
        <strain evidence="1 2">Mlax316</strain>
    </source>
</reference>
<keyword evidence="2" id="KW-1185">Reference proteome</keyword>
<dbReference type="Gene3D" id="2.120.10.70">
    <property type="entry name" value="Fucose-specific lectin"/>
    <property type="match status" value="1"/>
</dbReference>
<organism evidence="1 2">
    <name type="scientific">Monilinia laxa</name>
    <name type="common">Brown rot fungus</name>
    <name type="synonym">Sclerotinia laxa</name>
    <dbReference type="NCBI Taxonomy" id="61186"/>
    <lineage>
        <taxon>Eukaryota</taxon>
        <taxon>Fungi</taxon>
        <taxon>Dikarya</taxon>
        <taxon>Ascomycota</taxon>
        <taxon>Pezizomycotina</taxon>
        <taxon>Leotiomycetes</taxon>
        <taxon>Helotiales</taxon>
        <taxon>Sclerotiniaceae</taxon>
        <taxon>Monilinia</taxon>
    </lineage>
</organism>
<comment type="caution">
    <text evidence="1">The sequence shown here is derived from an EMBL/GenBank/DDBJ whole genome shotgun (WGS) entry which is preliminary data.</text>
</comment>
<dbReference type="EMBL" id="VIGI01000003">
    <property type="protein sequence ID" value="KAB8302169.1"/>
    <property type="molecule type" value="Genomic_DNA"/>
</dbReference>